<keyword evidence="1" id="KW-1133">Transmembrane helix</keyword>
<dbReference type="InterPro" id="IPR007788">
    <property type="entry name" value="QCT"/>
</dbReference>
<dbReference type="EMBL" id="CAJJDM010000027">
    <property type="protein sequence ID" value="CAD8058913.1"/>
    <property type="molecule type" value="Genomic_DNA"/>
</dbReference>
<name>A0A8S1L0J3_PARPR</name>
<reference evidence="2" key="1">
    <citation type="submission" date="2021-01" db="EMBL/GenBank/DDBJ databases">
        <authorList>
            <consortium name="Genoscope - CEA"/>
            <person name="William W."/>
        </authorList>
    </citation>
    <scope>NUCLEOTIDE SEQUENCE</scope>
</reference>
<evidence type="ECO:0000313" key="2">
    <source>
        <dbReference type="EMBL" id="CAD8058913.1"/>
    </source>
</evidence>
<dbReference type="AlphaFoldDB" id="A0A8S1L0J3"/>
<dbReference type="PANTHER" id="PTHR31270">
    <property type="entry name" value="GLUTAMINYL-PEPTIDE CYCLOTRANSFERASE"/>
    <property type="match status" value="1"/>
</dbReference>
<dbReference type="Pfam" id="PF05096">
    <property type="entry name" value="Glu_cyclase_2"/>
    <property type="match status" value="1"/>
</dbReference>
<gene>
    <name evidence="2" type="ORF">PPRIM_AZ9-3.1.T0280093</name>
</gene>
<protein>
    <recommendedName>
        <fullName evidence="4">Glutamine cyclotransferase</fullName>
    </recommendedName>
</protein>
<proteinExistence type="predicted"/>
<dbReference type="GO" id="GO:0016603">
    <property type="term" value="F:glutaminyl-peptide cyclotransferase activity"/>
    <property type="evidence" value="ECO:0007669"/>
    <property type="project" value="InterPro"/>
</dbReference>
<comment type="caution">
    <text evidence="2">The sequence shown here is derived from an EMBL/GenBank/DDBJ whole genome shotgun (WGS) entry which is preliminary data.</text>
</comment>
<evidence type="ECO:0008006" key="4">
    <source>
        <dbReference type="Google" id="ProtNLM"/>
    </source>
</evidence>
<sequence length="288" mass="33740">MRYKFLKPSNRVIPFNSHQIQQLSIISLLAIFVSIAFLITSQNKKLVYNPNDYIILRKLERNFESLRHTQGLHFLNSTHLVESCGQYQNSEIHYINLNQLTTISQRVILDDLYQGQGVDVIDGQVYQLTWKEHMIFLRDVETLEVLENRKLNIDFQESLGISHSYKENNTLEIYITNGTDKVLILDQELVLKQIIQVRFYNGSSVDRLSEIEYVNGILYASTNLNPIILAINLTEGYVKNYYDFSQLIDFSFEKDLSNCICGIAYQPEQDIFWITGKDWPFFWEVELN</sequence>
<dbReference type="Proteomes" id="UP000688137">
    <property type="component" value="Unassembled WGS sequence"/>
</dbReference>
<evidence type="ECO:0000256" key="1">
    <source>
        <dbReference type="SAM" id="Phobius"/>
    </source>
</evidence>
<feature type="transmembrane region" description="Helical" evidence="1">
    <location>
        <begin position="20"/>
        <end position="39"/>
    </location>
</feature>
<dbReference type="PANTHER" id="PTHR31270:SF1">
    <property type="entry name" value="GLUTAMINYL-PEPTIDE CYCLOTRANSFERASE"/>
    <property type="match status" value="1"/>
</dbReference>
<keyword evidence="3" id="KW-1185">Reference proteome</keyword>
<keyword evidence="1" id="KW-0472">Membrane</keyword>
<accession>A0A8S1L0J3</accession>
<evidence type="ECO:0000313" key="3">
    <source>
        <dbReference type="Proteomes" id="UP000688137"/>
    </source>
</evidence>
<dbReference type="OMA" id="EIHYINL"/>
<organism evidence="2 3">
    <name type="scientific">Paramecium primaurelia</name>
    <dbReference type="NCBI Taxonomy" id="5886"/>
    <lineage>
        <taxon>Eukaryota</taxon>
        <taxon>Sar</taxon>
        <taxon>Alveolata</taxon>
        <taxon>Ciliophora</taxon>
        <taxon>Intramacronucleata</taxon>
        <taxon>Oligohymenophorea</taxon>
        <taxon>Peniculida</taxon>
        <taxon>Parameciidae</taxon>
        <taxon>Paramecium</taxon>
    </lineage>
</organism>
<keyword evidence="1" id="KW-0812">Transmembrane</keyword>